<accession>G0M972</accession>
<dbReference type="EMBL" id="GL379787">
    <property type="protein sequence ID" value="EGT30890.1"/>
    <property type="molecule type" value="Genomic_DNA"/>
</dbReference>
<evidence type="ECO:0000313" key="1">
    <source>
        <dbReference type="EMBL" id="EGT30890.1"/>
    </source>
</evidence>
<proteinExistence type="predicted"/>
<dbReference type="Proteomes" id="UP000008068">
    <property type="component" value="Unassembled WGS sequence"/>
</dbReference>
<dbReference type="AlphaFoldDB" id="G0M972"/>
<protein>
    <submittedName>
        <fullName evidence="1">Uncharacterized protein</fullName>
    </submittedName>
</protein>
<reference evidence="2" key="1">
    <citation type="submission" date="2011-07" db="EMBL/GenBank/DDBJ databases">
        <authorList>
            <consortium name="Caenorhabditis brenneri Sequencing and Analysis Consortium"/>
            <person name="Wilson R.K."/>
        </authorList>
    </citation>
    <scope>NUCLEOTIDE SEQUENCE [LARGE SCALE GENOMIC DNA]</scope>
    <source>
        <strain evidence="2">PB2801</strain>
    </source>
</reference>
<sequence>MGKSSFKRSKKELLQKLADEEKKLSPVFMTEHKDVINSIKYQIHNSNDEMELVDLRGQWRKLVFTPECHGLVNEREKTKDEKERDAMIKEVKEFSENYTDRLSMVAKLELLQLKKKVESATKWSEVKENYHKWLVFTHKLLKKQVDDLKRENERLDMFHKPIYEEDEEED</sequence>
<name>G0M972_CAEBE</name>
<evidence type="ECO:0000313" key="2">
    <source>
        <dbReference type="Proteomes" id="UP000008068"/>
    </source>
</evidence>
<keyword evidence="2" id="KW-1185">Reference proteome</keyword>
<dbReference type="HOGENOM" id="CLU_1571970_0_0_1"/>
<dbReference type="InParanoid" id="G0M972"/>
<organism evidence="2">
    <name type="scientific">Caenorhabditis brenneri</name>
    <name type="common">Nematode worm</name>
    <dbReference type="NCBI Taxonomy" id="135651"/>
    <lineage>
        <taxon>Eukaryota</taxon>
        <taxon>Metazoa</taxon>
        <taxon>Ecdysozoa</taxon>
        <taxon>Nematoda</taxon>
        <taxon>Chromadorea</taxon>
        <taxon>Rhabditida</taxon>
        <taxon>Rhabditina</taxon>
        <taxon>Rhabditomorpha</taxon>
        <taxon>Rhabditoidea</taxon>
        <taxon>Rhabditidae</taxon>
        <taxon>Peloderinae</taxon>
        <taxon>Caenorhabditis</taxon>
    </lineage>
</organism>
<gene>
    <name evidence="1" type="ORF">CAEBREN_15581</name>
</gene>